<keyword evidence="3" id="KW-1185">Reference proteome</keyword>
<evidence type="ECO:0000256" key="1">
    <source>
        <dbReference type="SAM" id="MobiDB-lite"/>
    </source>
</evidence>
<evidence type="ECO:0000313" key="3">
    <source>
        <dbReference type="Proteomes" id="UP000186601"/>
    </source>
</evidence>
<feature type="region of interest" description="Disordered" evidence="1">
    <location>
        <begin position="28"/>
        <end position="93"/>
    </location>
</feature>
<feature type="compositionally biased region" description="Polar residues" evidence="1">
    <location>
        <begin position="38"/>
        <end position="53"/>
    </location>
</feature>
<dbReference type="AlphaFoldDB" id="A0A2R6NGC0"/>
<organism evidence="2 3">
    <name type="scientific">Hermanssonia centrifuga</name>
    <dbReference type="NCBI Taxonomy" id="98765"/>
    <lineage>
        <taxon>Eukaryota</taxon>
        <taxon>Fungi</taxon>
        <taxon>Dikarya</taxon>
        <taxon>Basidiomycota</taxon>
        <taxon>Agaricomycotina</taxon>
        <taxon>Agaricomycetes</taxon>
        <taxon>Polyporales</taxon>
        <taxon>Meruliaceae</taxon>
        <taxon>Hermanssonia</taxon>
    </lineage>
</organism>
<dbReference type="Proteomes" id="UP000186601">
    <property type="component" value="Unassembled WGS sequence"/>
</dbReference>
<proteinExistence type="predicted"/>
<feature type="compositionally biased region" description="Basic and acidic residues" evidence="1">
    <location>
        <begin position="70"/>
        <end position="93"/>
    </location>
</feature>
<gene>
    <name evidence="2" type="ORF">PHLCEN_2v12697</name>
</gene>
<evidence type="ECO:0000313" key="2">
    <source>
        <dbReference type="EMBL" id="PSR71430.1"/>
    </source>
</evidence>
<protein>
    <submittedName>
        <fullName evidence="2">Uncharacterized protein</fullName>
    </submittedName>
</protein>
<dbReference type="OrthoDB" id="1405469at2759"/>
<accession>A0A2R6NGC0</accession>
<dbReference type="STRING" id="98765.A0A2R6NGC0"/>
<dbReference type="EMBL" id="MLYV02001285">
    <property type="protein sequence ID" value="PSR71430.1"/>
    <property type="molecule type" value="Genomic_DNA"/>
</dbReference>
<name>A0A2R6NGC0_9APHY</name>
<reference evidence="2 3" key="1">
    <citation type="submission" date="2018-02" db="EMBL/GenBank/DDBJ databases">
        <title>Genome sequence of the basidiomycete white-rot fungus Phlebia centrifuga.</title>
        <authorList>
            <person name="Granchi Z."/>
            <person name="Peng M."/>
            <person name="de Vries R.P."/>
            <person name="Hilden K."/>
            <person name="Makela M.R."/>
            <person name="Grigoriev I."/>
            <person name="Riley R."/>
        </authorList>
    </citation>
    <scope>NUCLEOTIDE SEQUENCE [LARGE SCALE GENOMIC DNA]</scope>
    <source>
        <strain evidence="2 3">FBCC195</strain>
    </source>
</reference>
<sequence>MEPFSVLMQWAEGGSLDDFIDVRQGRAHQFPQARADPSTPTSGTNQAEENTAPYSRGARIRAFRALQHAPPEERERLRKEMERRELRPNSRDHQDWKAVHLLSAEEVKSLFKDVVEGLAFLVGIVNLCPGTTQIMLTEIKYIAR</sequence>
<comment type="caution">
    <text evidence="2">The sequence shown here is derived from an EMBL/GenBank/DDBJ whole genome shotgun (WGS) entry which is preliminary data.</text>
</comment>